<keyword evidence="2 5" id="KW-0812">Transmembrane</keyword>
<dbReference type="Proteomes" id="UP000316614">
    <property type="component" value="Chromosome"/>
</dbReference>
<evidence type="ECO:0000256" key="2">
    <source>
        <dbReference type="ARBA" id="ARBA00022692"/>
    </source>
</evidence>
<dbReference type="AlphaFoldDB" id="A0A514CDI1"/>
<evidence type="ECO:0000313" key="6">
    <source>
        <dbReference type="EMBL" id="QDH77882.1"/>
    </source>
</evidence>
<comment type="subcellular location">
    <subcellularLocation>
        <location evidence="1">Membrane</location>
        <topology evidence="1">Multi-pass membrane protein</topology>
    </subcellularLocation>
</comment>
<dbReference type="Pfam" id="PF07681">
    <property type="entry name" value="DoxX"/>
    <property type="match status" value="1"/>
</dbReference>
<dbReference type="KEGG" id="echi:FKX85_02005"/>
<evidence type="ECO:0000256" key="5">
    <source>
        <dbReference type="SAM" id="Phobius"/>
    </source>
</evidence>
<proteinExistence type="predicted"/>
<dbReference type="OrthoDB" id="8161897at2"/>
<reference evidence="6 7" key="1">
    <citation type="submission" date="2019-06" db="EMBL/GenBank/DDBJ databases">
        <title>Echinicola alkalisoli sp. nov. isolated from saline soil.</title>
        <authorList>
            <person name="Sun J.-Q."/>
            <person name="Xu L."/>
        </authorList>
    </citation>
    <scope>NUCLEOTIDE SEQUENCE [LARGE SCALE GENOMIC DNA]</scope>
    <source>
        <strain evidence="6 7">LN3S3</strain>
    </source>
</reference>
<evidence type="ECO:0000313" key="7">
    <source>
        <dbReference type="Proteomes" id="UP000316614"/>
    </source>
</evidence>
<sequence>MRHKILNVVAILFALLMVNSGLDKFFHYMPMPENLPEEIMEVMGAMMQIGWLFPLIGIGEVVGGVLFAIPKFRALGAIMLFPIIIGINLHHGMYAPEGMVIALIVLAIDLWAIGENWHKYLPMVKS</sequence>
<name>A0A514CDI1_9BACT</name>
<dbReference type="GO" id="GO:0016020">
    <property type="term" value="C:membrane"/>
    <property type="evidence" value="ECO:0007669"/>
    <property type="project" value="UniProtKB-SubCell"/>
</dbReference>
<keyword evidence="3 5" id="KW-1133">Transmembrane helix</keyword>
<protein>
    <submittedName>
        <fullName evidence="6">DoxX family membrane protein</fullName>
    </submittedName>
</protein>
<dbReference type="EMBL" id="CP041253">
    <property type="protein sequence ID" value="QDH77882.1"/>
    <property type="molecule type" value="Genomic_DNA"/>
</dbReference>
<evidence type="ECO:0000256" key="3">
    <source>
        <dbReference type="ARBA" id="ARBA00022989"/>
    </source>
</evidence>
<feature type="transmembrane region" description="Helical" evidence="5">
    <location>
        <begin position="44"/>
        <end position="67"/>
    </location>
</feature>
<feature type="transmembrane region" description="Helical" evidence="5">
    <location>
        <begin position="99"/>
        <end position="117"/>
    </location>
</feature>
<dbReference type="InterPro" id="IPR032808">
    <property type="entry name" value="DoxX"/>
</dbReference>
<organism evidence="6 7">
    <name type="scientific">Echinicola soli</name>
    <dbReference type="NCBI Taxonomy" id="2591634"/>
    <lineage>
        <taxon>Bacteria</taxon>
        <taxon>Pseudomonadati</taxon>
        <taxon>Bacteroidota</taxon>
        <taxon>Cytophagia</taxon>
        <taxon>Cytophagales</taxon>
        <taxon>Cyclobacteriaceae</taxon>
        <taxon>Echinicola</taxon>
    </lineage>
</organism>
<keyword evidence="4 5" id="KW-0472">Membrane</keyword>
<keyword evidence="7" id="KW-1185">Reference proteome</keyword>
<feature type="transmembrane region" description="Helical" evidence="5">
    <location>
        <begin position="74"/>
        <end position="93"/>
    </location>
</feature>
<evidence type="ECO:0000256" key="1">
    <source>
        <dbReference type="ARBA" id="ARBA00004141"/>
    </source>
</evidence>
<accession>A0A514CDI1</accession>
<evidence type="ECO:0000256" key="4">
    <source>
        <dbReference type="ARBA" id="ARBA00023136"/>
    </source>
</evidence>
<gene>
    <name evidence="6" type="ORF">FKX85_02005</name>
</gene>
<dbReference type="RefSeq" id="WP_141613146.1">
    <property type="nucleotide sequence ID" value="NZ_CP041253.1"/>
</dbReference>